<dbReference type="Proteomes" id="UP000055019">
    <property type="component" value="Unassembled WGS sequence"/>
</dbReference>
<comment type="caution">
    <text evidence="1">The sequence shown here is derived from an EMBL/GenBank/DDBJ whole genome shotgun (WGS) entry which is preliminary data.</text>
</comment>
<name>A0A158KZ61_9BURK</name>
<dbReference type="AlphaFoldDB" id="A0A158KZ61"/>
<proteinExistence type="predicted"/>
<organism evidence="1 2">
    <name type="scientific">Caballeronia arvi</name>
    <dbReference type="NCBI Taxonomy" id="1777135"/>
    <lineage>
        <taxon>Bacteria</taxon>
        <taxon>Pseudomonadati</taxon>
        <taxon>Pseudomonadota</taxon>
        <taxon>Betaproteobacteria</taxon>
        <taxon>Burkholderiales</taxon>
        <taxon>Burkholderiaceae</taxon>
        <taxon>Caballeronia</taxon>
    </lineage>
</organism>
<keyword evidence="2" id="KW-1185">Reference proteome</keyword>
<gene>
    <name evidence="1" type="ORF">AWB74_07542</name>
</gene>
<evidence type="ECO:0000313" key="2">
    <source>
        <dbReference type="Proteomes" id="UP000055019"/>
    </source>
</evidence>
<dbReference type="EMBL" id="FCOM02000067">
    <property type="protein sequence ID" value="SAL86039.1"/>
    <property type="molecule type" value="Genomic_DNA"/>
</dbReference>
<evidence type="ECO:0000313" key="1">
    <source>
        <dbReference type="EMBL" id="SAL86039.1"/>
    </source>
</evidence>
<reference evidence="1" key="1">
    <citation type="submission" date="2016-01" db="EMBL/GenBank/DDBJ databases">
        <authorList>
            <person name="Peeters C."/>
        </authorList>
    </citation>
    <scope>NUCLEOTIDE SEQUENCE [LARGE SCALE GENOMIC DNA]</scope>
    <source>
        <strain evidence="1">LMG 29317</strain>
    </source>
</reference>
<protein>
    <submittedName>
        <fullName evidence="1">Transposase</fullName>
    </submittedName>
</protein>
<sequence>MGCVAAQRANPYIKAFCDQLRARGKRTKVALVAAMRKLLAQLNAMMRDGEDWDPAESLIPSNSALDSQYSCFLCGGKESECPRTGAQGALIRH</sequence>
<accession>A0A158KZ61</accession>